<dbReference type="EMBL" id="KE345237">
    <property type="protein sequence ID" value="EXB96165.1"/>
    <property type="molecule type" value="Genomic_DNA"/>
</dbReference>
<dbReference type="PANTHER" id="PTHR34373">
    <property type="entry name" value="SHUGOSHIN 2"/>
    <property type="match status" value="1"/>
</dbReference>
<dbReference type="GO" id="GO:0000775">
    <property type="term" value="C:chromosome, centromeric region"/>
    <property type="evidence" value="ECO:0007669"/>
    <property type="project" value="InterPro"/>
</dbReference>
<accession>W9RKU8</accession>
<dbReference type="STRING" id="981085.W9RKU8"/>
<keyword evidence="2" id="KW-0159">Chromosome partition</keyword>
<feature type="compositionally biased region" description="Basic and acidic residues" evidence="3">
    <location>
        <begin position="161"/>
        <end position="177"/>
    </location>
</feature>
<keyword evidence="6" id="KW-1185">Reference proteome</keyword>
<feature type="region of interest" description="Disordered" evidence="3">
    <location>
        <begin position="157"/>
        <end position="315"/>
    </location>
</feature>
<dbReference type="eggNOG" id="ENOG502RYDC">
    <property type="taxonomic scope" value="Eukaryota"/>
</dbReference>
<dbReference type="GO" id="GO:0045144">
    <property type="term" value="P:meiotic sister chromatid segregation"/>
    <property type="evidence" value="ECO:0007669"/>
    <property type="project" value="InterPro"/>
</dbReference>
<feature type="compositionally biased region" description="Basic residues" evidence="3">
    <location>
        <begin position="209"/>
        <end position="222"/>
    </location>
</feature>
<dbReference type="InterPro" id="IPR011515">
    <property type="entry name" value="Shugoshin_C"/>
</dbReference>
<gene>
    <name evidence="5" type="ORF">L484_017013</name>
</gene>
<feature type="compositionally biased region" description="Polar residues" evidence="3">
    <location>
        <begin position="179"/>
        <end position="192"/>
    </location>
</feature>
<proteinExistence type="inferred from homology"/>
<dbReference type="PANTHER" id="PTHR34373:SF9">
    <property type="entry name" value="SHUGOSHIN 2"/>
    <property type="match status" value="1"/>
</dbReference>
<evidence type="ECO:0000313" key="5">
    <source>
        <dbReference type="EMBL" id="EXB96165.1"/>
    </source>
</evidence>
<evidence type="ECO:0000313" key="6">
    <source>
        <dbReference type="Proteomes" id="UP000030645"/>
    </source>
</evidence>
<comment type="similarity">
    <text evidence="1">Belongs to the shugoshin family.</text>
</comment>
<sequence>MDTAILVDSNNAAVGDGKKGERIGGAQRKMLSDISNLQNLAKQINPDAKNKATTITTKDYVDKLEKVVGLTWVGCFQENVELKKLLADRNKLIEHSAVELRKLRVNLQKVQLQNSQLAQANNQMLTELNLGKDRLKVVQHELGCKNGLLIARKVEAGAGSSHHDETAKSSQADKETKPSFANQRKQSRNQSLGRPPVKAVCAKEEVNKRRSCSRRQSARLKSKGLEVTEDSFPMDNAKIPVSSTHDDQIDASGQTILESSTKKEDEENDIPGSEDLGPPTVKAFEVREETEKKRRSRRQSATFKTEESEATEESYEIDAKYHVSSLHDDEIGTSGQTFSELSVKKEYEGNATAGSEGQELRRSSVGRPLRRAAVKVQSYKEIPLKIKMRRME</sequence>
<feature type="domain" description="Shugoshin C-terminal" evidence="4">
    <location>
        <begin position="366"/>
        <end position="390"/>
    </location>
</feature>
<name>W9RKU8_9ROSA</name>
<evidence type="ECO:0000256" key="3">
    <source>
        <dbReference type="SAM" id="MobiDB-lite"/>
    </source>
</evidence>
<dbReference type="Proteomes" id="UP000030645">
    <property type="component" value="Unassembled WGS sequence"/>
</dbReference>
<dbReference type="Pfam" id="PF07557">
    <property type="entry name" value="Shugoshin_C"/>
    <property type="match status" value="1"/>
</dbReference>
<dbReference type="InterPro" id="IPR044693">
    <property type="entry name" value="SGO_plant"/>
</dbReference>
<evidence type="ECO:0000256" key="1">
    <source>
        <dbReference type="ARBA" id="ARBA00010845"/>
    </source>
</evidence>
<dbReference type="AlphaFoldDB" id="W9RKU8"/>
<reference evidence="6" key="1">
    <citation type="submission" date="2013-01" db="EMBL/GenBank/DDBJ databases">
        <title>Draft Genome Sequence of a Mulberry Tree, Morus notabilis C.K. Schneid.</title>
        <authorList>
            <person name="He N."/>
            <person name="Zhao S."/>
        </authorList>
    </citation>
    <scope>NUCLEOTIDE SEQUENCE</scope>
</reference>
<evidence type="ECO:0000259" key="4">
    <source>
        <dbReference type="Pfam" id="PF07557"/>
    </source>
</evidence>
<dbReference type="GO" id="GO:0005634">
    <property type="term" value="C:nucleus"/>
    <property type="evidence" value="ECO:0007669"/>
    <property type="project" value="InterPro"/>
</dbReference>
<protein>
    <recommendedName>
        <fullName evidence="4">Shugoshin C-terminal domain-containing protein</fullName>
    </recommendedName>
</protein>
<organism evidence="5 6">
    <name type="scientific">Morus notabilis</name>
    <dbReference type="NCBI Taxonomy" id="981085"/>
    <lineage>
        <taxon>Eukaryota</taxon>
        <taxon>Viridiplantae</taxon>
        <taxon>Streptophyta</taxon>
        <taxon>Embryophyta</taxon>
        <taxon>Tracheophyta</taxon>
        <taxon>Spermatophyta</taxon>
        <taxon>Magnoliopsida</taxon>
        <taxon>eudicotyledons</taxon>
        <taxon>Gunneridae</taxon>
        <taxon>Pentapetalae</taxon>
        <taxon>rosids</taxon>
        <taxon>fabids</taxon>
        <taxon>Rosales</taxon>
        <taxon>Moraceae</taxon>
        <taxon>Moreae</taxon>
        <taxon>Morus</taxon>
    </lineage>
</organism>
<evidence type="ECO:0000256" key="2">
    <source>
        <dbReference type="ARBA" id="ARBA00022829"/>
    </source>
</evidence>
<dbReference type="GO" id="GO:0034090">
    <property type="term" value="P:maintenance of meiotic sister chromatid cohesion"/>
    <property type="evidence" value="ECO:0007669"/>
    <property type="project" value="InterPro"/>
</dbReference>